<keyword evidence="1" id="KW-0560">Oxidoreductase</keyword>
<keyword evidence="3" id="KW-1185">Reference proteome</keyword>
<dbReference type="Pfam" id="PF00106">
    <property type="entry name" value="adh_short"/>
    <property type="match status" value="1"/>
</dbReference>
<reference evidence="2 3" key="1">
    <citation type="submission" date="2021-06" db="EMBL/GenBank/DDBJ databases">
        <title>Genome-based taxonomic framework of Microbacterium strains isolated from marine environment, the description of four new species and reclassification of four preexisting species.</title>
        <authorList>
            <person name="Lee S.D."/>
            <person name="Kim S.-M."/>
            <person name="Byeon Y.-S."/>
            <person name="Yang H.L."/>
            <person name="Kim I.S."/>
        </authorList>
    </citation>
    <scope>NUCLEOTIDE SEQUENCE [LARGE SCALE GENOMIC DNA]</scope>
    <source>
        <strain evidence="2 3">KSW4-10</strain>
    </source>
</reference>
<protein>
    <submittedName>
        <fullName evidence="2">SDR family NAD(P)-dependent oxidoreductase</fullName>
    </submittedName>
</protein>
<dbReference type="SUPFAM" id="SSF51735">
    <property type="entry name" value="NAD(P)-binding Rossmann-fold domains"/>
    <property type="match status" value="1"/>
</dbReference>
<dbReference type="EMBL" id="CP078078">
    <property type="protein sequence ID" value="UPL19145.1"/>
    <property type="molecule type" value="Genomic_DNA"/>
</dbReference>
<dbReference type="PRINTS" id="PR00081">
    <property type="entry name" value="GDHRDH"/>
</dbReference>
<evidence type="ECO:0000313" key="3">
    <source>
        <dbReference type="Proteomes" id="UP000830631"/>
    </source>
</evidence>
<organism evidence="2 3">
    <name type="scientific">Microbacterium aurugineum</name>
    <dbReference type="NCBI Taxonomy" id="2851642"/>
    <lineage>
        <taxon>Bacteria</taxon>
        <taxon>Bacillati</taxon>
        <taxon>Actinomycetota</taxon>
        <taxon>Actinomycetes</taxon>
        <taxon>Micrococcales</taxon>
        <taxon>Microbacteriaceae</taxon>
        <taxon>Microbacterium</taxon>
    </lineage>
</organism>
<sequence length="293" mass="31632">MTPDNDRGPSAIPDTSKTIVLTGASDGIGAEAARQLASSAHRLILVGRSVEKTRAVAQETGASWFTADFARLDDVRELAAKITDAVGEDGIHVLANNAGGIFGDQTPTVDGFEKTMQVNHLAPFLLTSLLLPHVRKVEGAVINTSSIAHRLFGHIDVDDLDNTRRFSPNKAYGDAKLANVLFAKSLHARFHAEGLSAVAFHPGTVRTNFASESSSVMRLLYRTPLKRIMLIGPDKGGATLRWFIEGTPDETWFSGAYYDERVLTTKVNPQVNDAALAEALWQRSAELVGLDAP</sequence>
<evidence type="ECO:0000313" key="2">
    <source>
        <dbReference type="EMBL" id="UPL19145.1"/>
    </source>
</evidence>
<dbReference type="Gene3D" id="3.40.50.720">
    <property type="entry name" value="NAD(P)-binding Rossmann-like Domain"/>
    <property type="match status" value="1"/>
</dbReference>
<proteinExistence type="predicted"/>
<accession>A0ABY4J551</accession>
<dbReference type="InterPro" id="IPR002347">
    <property type="entry name" value="SDR_fam"/>
</dbReference>
<gene>
    <name evidence="2" type="ORF">KV397_15925</name>
</gene>
<dbReference type="PANTHER" id="PTHR43157:SF31">
    <property type="entry name" value="PHOSPHATIDYLINOSITOL-GLYCAN BIOSYNTHESIS CLASS F PROTEIN"/>
    <property type="match status" value="1"/>
</dbReference>
<dbReference type="RefSeq" id="WP_261811721.1">
    <property type="nucleotide sequence ID" value="NZ_CP078078.1"/>
</dbReference>
<dbReference type="PANTHER" id="PTHR43157">
    <property type="entry name" value="PHOSPHATIDYLINOSITOL-GLYCAN BIOSYNTHESIS CLASS F PROTEIN-RELATED"/>
    <property type="match status" value="1"/>
</dbReference>
<dbReference type="InterPro" id="IPR036291">
    <property type="entry name" value="NAD(P)-bd_dom_sf"/>
</dbReference>
<dbReference type="Proteomes" id="UP000830631">
    <property type="component" value="Chromosome"/>
</dbReference>
<name>A0ABY4J551_9MICO</name>
<evidence type="ECO:0000256" key="1">
    <source>
        <dbReference type="ARBA" id="ARBA00023002"/>
    </source>
</evidence>